<dbReference type="PANTHER" id="PTHR36021">
    <property type="entry name" value="COREPRESSOR"/>
    <property type="match status" value="1"/>
</dbReference>
<name>A0AA88VN36_9ASTE</name>
<evidence type="ECO:0000313" key="3">
    <source>
        <dbReference type="Proteomes" id="UP001188597"/>
    </source>
</evidence>
<proteinExistence type="predicted"/>
<dbReference type="AlphaFoldDB" id="A0AA88VN36"/>
<protein>
    <submittedName>
        <fullName evidence="2">Uncharacterized protein</fullName>
    </submittedName>
</protein>
<dbReference type="PANTHER" id="PTHR36021:SF1">
    <property type="entry name" value="COREPRESSOR"/>
    <property type="match status" value="1"/>
</dbReference>
<sequence length="98" mass="11073">MKNYENLKTFKAIETNQLDSSNRTCYLHSRRSTESSSSSSSSEYSSSGDERESRRSKSRSKSRKKEKKHRSKSKHSGSDGEEADGPLPLSRFFGSTKT</sequence>
<gene>
    <name evidence="2" type="ORF">RJ639_011559</name>
</gene>
<dbReference type="Proteomes" id="UP001188597">
    <property type="component" value="Unassembled WGS sequence"/>
</dbReference>
<feature type="region of interest" description="Disordered" evidence="1">
    <location>
        <begin position="15"/>
        <end position="98"/>
    </location>
</feature>
<feature type="compositionally biased region" description="Basic residues" evidence="1">
    <location>
        <begin position="56"/>
        <end position="75"/>
    </location>
</feature>
<keyword evidence="3" id="KW-1185">Reference proteome</keyword>
<comment type="caution">
    <text evidence="2">The sequence shown here is derived from an EMBL/GenBank/DDBJ whole genome shotgun (WGS) entry which is preliminary data.</text>
</comment>
<evidence type="ECO:0000313" key="2">
    <source>
        <dbReference type="EMBL" id="KAK3011197.1"/>
    </source>
</evidence>
<evidence type="ECO:0000256" key="1">
    <source>
        <dbReference type="SAM" id="MobiDB-lite"/>
    </source>
</evidence>
<feature type="compositionally biased region" description="Low complexity" evidence="1">
    <location>
        <begin position="34"/>
        <end position="47"/>
    </location>
</feature>
<reference evidence="2" key="1">
    <citation type="submission" date="2022-12" db="EMBL/GenBank/DDBJ databases">
        <title>Draft genome assemblies for two species of Escallonia (Escalloniales).</title>
        <authorList>
            <person name="Chanderbali A."/>
            <person name="Dervinis C."/>
            <person name="Anghel I."/>
            <person name="Soltis D."/>
            <person name="Soltis P."/>
            <person name="Zapata F."/>
        </authorList>
    </citation>
    <scope>NUCLEOTIDE SEQUENCE</scope>
    <source>
        <strain evidence="2">UCBG64.0493</strain>
        <tissue evidence="2">Leaf</tissue>
    </source>
</reference>
<dbReference type="EMBL" id="JAVXUP010001472">
    <property type="protein sequence ID" value="KAK3011197.1"/>
    <property type="molecule type" value="Genomic_DNA"/>
</dbReference>
<accession>A0AA88VN36</accession>
<feature type="compositionally biased region" description="Polar residues" evidence="1">
    <location>
        <begin position="15"/>
        <end position="24"/>
    </location>
</feature>
<organism evidence="2 3">
    <name type="scientific">Escallonia herrerae</name>
    <dbReference type="NCBI Taxonomy" id="1293975"/>
    <lineage>
        <taxon>Eukaryota</taxon>
        <taxon>Viridiplantae</taxon>
        <taxon>Streptophyta</taxon>
        <taxon>Embryophyta</taxon>
        <taxon>Tracheophyta</taxon>
        <taxon>Spermatophyta</taxon>
        <taxon>Magnoliopsida</taxon>
        <taxon>eudicotyledons</taxon>
        <taxon>Gunneridae</taxon>
        <taxon>Pentapetalae</taxon>
        <taxon>asterids</taxon>
        <taxon>campanulids</taxon>
        <taxon>Escalloniales</taxon>
        <taxon>Escalloniaceae</taxon>
        <taxon>Escallonia</taxon>
    </lineage>
</organism>